<dbReference type="Pfam" id="PF24986">
    <property type="entry name" value="PRC_RimM"/>
    <property type="match status" value="1"/>
</dbReference>
<keyword evidence="1 5" id="KW-0963">Cytoplasm</keyword>
<evidence type="ECO:0000259" key="7">
    <source>
        <dbReference type="Pfam" id="PF24986"/>
    </source>
</evidence>
<dbReference type="InterPro" id="IPR002676">
    <property type="entry name" value="RimM_N"/>
</dbReference>
<feature type="domain" description="RimM N-terminal" evidence="6">
    <location>
        <begin position="6"/>
        <end position="84"/>
    </location>
</feature>
<dbReference type="SUPFAM" id="SSF50346">
    <property type="entry name" value="PRC-barrel domain"/>
    <property type="match status" value="1"/>
</dbReference>
<dbReference type="GO" id="GO:0043022">
    <property type="term" value="F:ribosome binding"/>
    <property type="evidence" value="ECO:0007669"/>
    <property type="project" value="InterPro"/>
</dbReference>
<evidence type="ECO:0000256" key="2">
    <source>
        <dbReference type="ARBA" id="ARBA00022517"/>
    </source>
</evidence>
<dbReference type="OrthoDB" id="9810331at2"/>
<dbReference type="NCBIfam" id="TIGR02273">
    <property type="entry name" value="16S_RimM"/>
    <property type="match status" value="1"/>
</dbReference>
<dbReference type="InterPro" id="IPR009000">
    <property type="entry name" value="Transl_B-barrel_sf"/>
</dbReference>
<dbReference type="HAMAP" id="MF_00014">
    <property type="entry name" value="Ribosome_mat_RimM"/>
    <property type="match status" value="1"/>
</dbReference>
<protein>
    <recommendedName>
        <fullName evidence="5">Ribosome maturation factor RimM</fullName>
    </recommendedName>
</protein>
<organism evidence="8 9">
    <name type="scientific">Clostridium frigidicarnis</name>
    <dbReference type="NCBI Taxonomy" id="84698"/>
    <lineage>
        <taxon>Bacteria</taxon>
        <taxon>Bacillati</taxon>
        <taxon>Bacillota</taxon>
        <taxon>Clostridia</taxon>
        <taxon>Eubacteriales</taxon>
        <taxon>Clostridiaceae</taxon>
        <taxon>Clostridium</taxon>
    </lineage>
</organism>
<dbReference type="InterPro" id="IPR056792">
    <property type="entry name" value="PRC_RimM"/>
</dbReference>
<dbReference type="InterPro" id="IPR011961">
    <property type="entry name" value="RimM"/>
</dbReference>
<keyword evidence="2 5" id="KW-0690">Ribosome biogenesis</keyword>
<dbReference type="Proteomes" id="UP000198619">
    <property type="component" value="Unassembled WGS sequence"/>
</dbReference>
<keyword evidence="9" id="KW-1185">Reference proteome</keyword>
<reference evidence="8 9" key="1">
    <citation type="submission" date="2016-10" db="EMBL/GenBank/DDBJ databases">
        <authorList>
            <person name="de Groot N.N."/>
        </authorList>
    </citation>
    <scope>NUCLEOTIDE SEQUENCE [LARGE SCALE GENOMIC DNA]</scope>
    <source>
        <strain evidence="8 9">DSM 12271</strain>
    </source>
</reference>
<dbReference type="GO" id="GO:0006364">
    <property type="term" value="P:rRNA processing"/>
    <property type="evidence" value="ECO:0007669"/>
    <property type="project" value="UniProtKB-UniRule"/>
</dbReference>
<accession>A0A1I0ZNQ2</accession>
<dbReference type="PANTHER" id="PTHR33692">
    <property type="entry name" value="RIBOSOME MATURATION FACTOR RIMM"/>
    <property type="match status" value="1"/>
</dbReference>
<comment type="similarity">
    <text evidence="5">Belongs to the RimM family.</text>
</comment>
<keyword evidence="3 5" id="KW-0698">rRNA processing</keyword>
<evidence type="ECO:0000256" key="1">
    <source>
        <dbReference type="ARBA" id="ARBA00022490"/>
    </source>
</evidence>
<gene>
    <name evidence="5" type="primary">rimM</name>
    <name evidence="8" type="ORF">SAMN04488528_102344</name>
</gene>
<dbReference type="RefSeq" id="WP_090042158.1">
    <property type="nucleotide sequence ID" value="NZ_FOKI01000023.1"/>
</dbReference>
<dbReference type="AlphaFoldDB" id="A0A1I0ZNQ2"/>
<dbReference type="GO" id="GO:0005840">
    <property type="term" value="C:ribosome"/>
    <property type="evidence" value="ECO:0007669"/>
    <property type="project" value="InterPro"/>
</dbReference>
<comment type="subcellular location">
    <subcellularLocation>
        <location evidence="5">Cytoplasm</location>
    </subcellularLocation>
</comment>
<evidence type="ECO:0000256" key="5">
    <source>
        <dbReference type="HAMAP-Rule" id="MF_00014"/>
    </source>
</evidence>
<dbReference type="Pfam" id="PF01782">
    <property type="entry name" value="RimM"/>
    <property type="match status" value="1"/>
</dbReference>
<evidence type="ECO:0000256" key="4">
    <source>
        <dbReference type="ARBA" id="ARBA00023186"/>
    </source>
</evidence>
<sequence length="166" mass="19497">MKEFMTIGQITKPHGVKGEVKIFPLTDDVRRFRKLKTVFIEDKEVKVVWFKLQADRVILKFEGIETMDEAEKLRNKYLKVKREDAIKLPKDTHFVVDLIGCKVYDTEEKEIGEVFDIIKTPANDVYWVKNGKKEVLIPVLKDIVYDIDIENKKITIKPVGEWQDED</sequence>
<feature type="domain" description="Ribosome maturation factor RimM PRC barrel" evidence="7">
    <location>
        <begin position="96"/>
        <end position="158"/>
    </location>
</feature>
<evidence type="ECO:0000256" key="3">
    <source>
        <dbReference type="ARBA" id="ARBA00022552"/>
    </source>
</evidence>
<evidence type="ECO:0000313" key="8">
    <source>
        <dbReference type="EMBL" id="SFB27334.1"/>
    </source>
</evidence>
<dbReference type="EMBL" id="FOKI01000023">
    <property type="protein sequence ID" value="SFB27334.1"/>
    <property type="molecule type" value="Genomic_DNA"/>
</dbReference>
<dbReference type="Gene3D" id="2.40.30.60">
    <property type="entry name" value="RimM"/>
    <property type="match status" value="1"/>
</dbReference>
<keyword evidence="4 5" id="KW-0143">Chaperone</keyword>
<comment type="function">
    <text evidence="5">An accessory protein needed during the final step in the assembly of 30S ribosomal subunit, possibly for assembly of the head region. Essential for efficient processing of 16S rRNA. May be needed both before and after RbfA during the maturation of 16S rRNA. It has affinity for free ribosomal 30S subunits but not for 70S ribosomes.</text>
</comment>
<evidence type="ECO:0000313" key="9">
    <source>
        <dbReference type="Proteomes" id="UP000198619"/>
    </source>
</evidence>
<dbReference type="InterPro" id="IPR011033">
    <property type="entry name" value="PRC_barrel-like_sf"/>
</dbReference>
<dbReference type="GO" id="GO:0005737">
    <property type="term" value="C:cytoplasm"/>
    <property type="evidence" value="ECO:0007669"/>
    <property type="project" value="UniProtKB-SubCell"/>
</dbReference>
<dbReference type="InterPro" id="IPR036976">
    <property type="entry name" value="RimM_N_sf"/>
</dbReference>
<dbReference type="Gene3D" id="2.30.30.240">
    <property type="entry name" value="PRC-barrel domain"/>
    <property type="match status" value="1"/>
</dbReference>
<name>A0A1I0ZNQ2_9CLOT</name>
<evidence type="ECO:0000259" key="6">
    <source>
        <dbReference type="Pfam" id="PF01782"/>
    </source>
</evidence>
<dbReference type="PANTHER" id="PTHR33692:SF1">
    <property type="entry name" value="RIBOSOME MATURATION FACTOR RIMM"/>
    <property type="match status" value="1"/>
</dbReference>
<dbReference type="STRING" id="84698.SAMN04488528_102344"/>
<comment type="subunit">
    <text evidence="5">Binds ribosomal protein uS19.</text>
</comment>
<dbReference type="SUPFAM" id="SSF50447">
    <property type="entry name" value="Translation proteins"/>
    <property type="match status" value="1"/>
</dbReference>
<comment type="domain">
    <text evidence="5">The PRC barrel domain binds ribosomal protein uS19.</text>
</comment>
<proteinExistence type="inferred from homology"/>
<dbReference type="GO" id="GO:0042274">
    <property type="term" value="P:ribosomal small subunit biogenesis"/>
    <property type="evidence" value="ECO:0007669"/>
    <property type="project" value="UniProtKB-UniRule"/>
</dbReference>